<feature type="compositionally biased region" description="Acidic residues" evidence="1">
    <location>
        <begin position="85"/>
        <end position="95"/>
    </location>
</feature>
<evidence type="ECO:0000313" key="3">
    <source>
        <dbReference type="Proteomes" id="UP001057522"/>
    </source>
</evidence>
<feature type="compositionally biased region" description="Basic and acidic residues" evidence="1">
    <location>
        <begin position="41"/>
        <end position="78"/>
    </location>
</feature>
<accession>A0ABT0TTN2</accession>
<dbReference type="Proteomes" id="UP001057522">
    <property type="component" value="Unassembled WGS sequence"/>
</dbReference>
<organism evidence="2 3">
    <name type="scientific">Helicobacter colisuis</name>
    <dbReference type="NCBI Taxonomy" id="2949739"/>
    <lineage>
        <taxon>Bacteria</taxon>
        <taxon>Pseudomonadati</taxon>
        <taxon>Campylobacterota</taxon>
        <taxon>Epsilonproteobacteria</taxon>
        <taxon>Campylobacterales</taxon>
        <taxon>Helicobacteraceae</taxon>
        <taxon>Helicobacter</taxon>
    </lineage>
</organism>
<evidence type="ECO:0000313" key="2">
    <source>
        <dbReference type="EMBL" id="MCL9818818.1"/>
    </source>
</evidence>
<dbReference type="RefSeq" id="WP_250603353.1">
    <property type="nucleotide sequence ID" value="NZ_JAMOKV010000001.1"/>
</dbReference>
<gene>
    <name evidence="2" type="ORF">NCR95_01285</name>
</gene>
<name>A0ABT0TTN2_9HELI</name>
<comment type="caution">
    <text evidence="2">The sequence shown here is derived from an EMBL/GenBank/DDBJ whole genome shotgun (WGS) entry which is preliminary data.</text>
</comment>
<reference evidence="2" key="1">
    <citation type="submission" date="2022-06" db="EMBL/GenBank/DDBJ databases">
        <title>Helicobacter colisuis sp. nov.</title>
        <authorList>
            <person name="Papic B."/>
            <person name="Gruntar I."/>
        </authorList>
    </citation>
    <scope>NUCLEOTIDE SEQUENCE</scope>
    <source>
        <strain evidence="2">11154-15</strain>
    </source>
</reference>
<evidence type="ECO:0000256" key="1">
    <source>
        <dbReference type="SAM" id="MobiDB-lite"/>
    </source>
</evidence>
<keyword evidence="3" id="KW-1185">Reference proteome</keyword>
<proteinExistence type="predicted"/>
<sequence length="108" mass="12349">MAVSPISNVNFINQNSQVGSIQQANNQVKLDFQAMISLQEMQDKENEVQEVRPTEETLKTNEDKEDNGKQDQEKENQETTKTLETQEDSQDEIQTDENGLIQHLNISI</sequence>
<dbReference type="EMBL" id="JAMOKX010000001">
    <property type="protein sequence ID" value="MCL9818818.1"/>
    <property type="molecule type" value="Genomic_DNA"/>
</dbReference>
<protein>
    <submittedName>
        <fullName evidence="2">Uncharacterized protein</fullName>
    </submittedName>
</protein>
<feature type="region of interest" description="Disordered" evidence="1">
    <location>
        <begin position="41"/>
        <end position="108"/>
    </location>
</feature>